<gene>
    <name evidence="2" type="ORF">WJM97_17325</name>
</gene>
<dbReference type="RefSeq" id="WP_353930043.1">
    <property type="nucleotide sequence ID" value="NZ_CP150886.1"/>
</dbReference>
<keyword evidence="1" id="KW-0472">Membrane</keyword>
<keyword evidence="1" id="KW-1133">Transmembrane helix</keyword>
<proteinExistence type="predicted"/>
<organism evidence="2 3">
    <name type="scientific">Okeanomitos corallinicola TIOX110</name>
    <dbReference type="NCBI Taxonomy" id="3133117"/>
    <lineage>
        <taxon>Bacteria</taxon>
        <taxon>Bacillati</taxon>
        <taxon>Cyanobacteriota</taxon>
        <taxon>Cyanophyceae</taxon>
        <taxon>Nostocales</taxon>
        <taxon>Aphanizomenonaceae</taxon>
        <taxon>Okeanomitos</taxon>
    </lineage>
</organism>
<dbReference type="Proteomes" id="UP001483337">
    <property type="component" value="Chromosome"/>
</dbReference>
<evidence type="ECO:0000256" key="1">
    <source>
        <dbReference type="SAM" id="Phobius"/>
    </source>
</evidence>
<name>A0ABZ2UQ39_9CYAN</name>
<evidence type="ECO:0000313" key="3">
    <source>
        <dbReference type="Proteomes" id="UP001483337"/>
    </source>
</evidence>
<reference evidence="2 3" key="1">
    <citation type="submission" date="2024-04" db="EMBL/GenBank/DDBJ databases">
        <title>Okeanomitos corallinicola gen. &amp; sp. nov. (Nostocales, Cyanobacteria), a new toxic marine heterocyst-forming cyanobacterium from a coral reef.</title>
        <authorList>
            <person name="Li H."/>
            <person name="Li R."/>
            <person name="Kang J."/>
            <person name="Hii K.S."/>
            <person name="Mohamed H.F."/>
            <person name="Xu X."/>
            <person name="Luo Z."/>
        </authorList>
    </citation>
    <scope>NUCLEOTIDE SEQUENCE [LARGE SCALE GENOMIC DNA]</scope>
    <source>
        <strain evidence="2 3">TIOX110</strain>
    </source>
</reference>
<protein>
    <recommendedName>
        <fullName evidence="4">Glucose-inhibited division protein A</fullName>
    </recommendedName>
</protein>
<evidence type="ECO:0000313" key="2">
    <source>
        <dbReference type="EMBL" id="WZB87129.1"/>
    </source>
</evidence>
<keyword evidence="1" id="KW-0812">Transmembrane</keyword>
<feature type="transmembrane region" description="Helical" evidence="1">
    <location>
        <begin position="6"/>
        <end position="25"/>
    </location>
</feature>
<dbReference type="EMBL" id="CP150886">
    <property type="protein sequence ID" value="WZB87129.1"/>
    <property type="molecule type" value="Genomic_DNA"/>
</dbReference>
<accession>A0ABZ2UQ39</accession>
<keyword evidence="3" id="KW-1185">Reference proteome</keyword>
<sequence>MNRSKIVAIITGVISILLAIAYLIVVQILDYRDMKPAPISYINSSLVMIFPGNLHNLRVDKISTV</sequence>
<evidence type="ECO:0008006" key="4">
    <source>
        <dbReference type="Google" id="ProtNLM"/>
    </source>
</evidence>